<dbReference type="SUPFAM" id="SSF47459">
    <property type="entry name" value="HLH, helix-loop-helix DNA-binding domain"/>
    <property type="match status" value="1"/>
</dbReference>
<comment type="caution">
    <text evidence="6">The sequence shown here is derived from an EMBL/GenBank/DDBJ whole genome shotgun (WGS) entry which is preliminary data.</text>
</comment>
<dbReference type="GO" id="GO:0003700">
    <property type="term" value="F:DNA-binding transcription factor activity"/>
    <property type="evidence" value="ECO:0007669"/>
    <property type="project" value="InterPro"/>
</dbReference>
<feature type="domain" description="BHLH" evidence="5">
    <location>
        <begin position="222"/>
        <end position="270"/>
    </location>
</feature>
<dbReference type="GO" id="GO:0005634">
    <property type="term" value="C:nucleus"/>
    <property type="evidence" value="ECO:0007669"/>
    <property type="project" value="TreeGrafter"/>
</dbReference>
<dbReference type="SMART" id="SM00353">
    <property type="entry name" value="HLH"/>
    <property type="match status" value="1"/>
</dbReference>
<reference evidence="6" key="1">
    <citation type="submission" date="2022-07" db="EMBL/GenBank/DDBJ databases">
        <title>Draft genome sequence of Zalerion maritima ATCC 34329, a (micro)plastics degrading marine fungus.</title>
        <authorList>
            <person name="Paco A."/>
            <person name="Goncalves M.F.M."/>
            <person name="Rocha-Santos T.A.P."/>
            <person name="Alves A."/>
        </authorList>
    </citation>
    <scope>NUCLEOTIDE SEQUENCE</scope>
    <source>
        <strain evidence="6">ATCC 34329</strain>
    </source>
</reference>
<evidence type="ECO:0000313" key="7">
    <source>
        <dbReference type="Proteomes" id="UP001201980"/>
    </source>
</evidence>
<keyword evidence="2" id="KW-0539">Nucleus</keyword>
<evidence type="ECO:0000256" key="1">
    <source>
        <dbReference type="ARBA" id="ARBA00023125"/>
    </source>
</evidence>
<dbReference type="Proteomes" id="UP001201980">
    <property type="component" value="Unassembled WGS sequence"/>
</dbReference>
<evidence type="ECO:0000313" key="6">
    <source>
        <dbReference type="EMBL" id="KAJ2907225.1"/>
    </source>
</evidence>
<dbReference type="EMBL" id="JAKWBI020000003">
    <property type="protein sequence ID" value="KAJ2907225.1"/>
    <property type="molecule type" value="Genomic_DNA"/>
</dbReference>
<proteinExistence type="predicted"/>
<dbReference type="PANTHER" id="PTHR47787:SF1">
    <property type="entry name" value="CENTROMERE-BINDING PROTEIN 1"/>
    <property type="match status" value="1"/>
</dbReference>
<feature type="coiled-coil region" evidence="3">
    <location>
        <begin position="285"/>
        <end position="319"/>
    </location>
</feature>
<name>A0AAD5WY63_9PEZI</name>
<keyword evidence="7" id="KW-1185">Reference proteome</keyword>
<sequence length="354" mass="37557">MADPVPQPEQEITSPGTPGQKRKRSSEQGSPDSRRSKRGAPAAAMSTGENMANNYLDSTEIANAAAAASVNVADFSALHAAAHGADHHEQPEAADPANASSTAAAALDYPNIPNIHIPQTTEETFVPPPSLDEHHETSFTAADLGHTPDGLLPTHAAPSIASSVPSSVPIMAPSSMPTAMPSMPQVPAIPSPVSGVPQNGYARTPTQGGPRPAVGSEEWHKIRKDNHKEVERRRRETINEGINELSKIVPGCEKNKGSILQRAVSFITQLKENEAQNIEKWTLEKLLTEQAIAELSASNDKLKQECDRLYRDVESWKRLCQENGISGPKEEPATTTSAAASTPAATTAPATTSS</sequence>
<keyword evidence="3" id="KW-0175">Coiled coil</keyword>
<dbReference type="PANTHER" id="PTHR47787">
    <property type="entry name" value="CENTROMERE-BINDING PROTEIN 1"/>
    <property type="match status" value="1"/>
</dbReference>
<feature type="region of interest" description="Disordered" evidence="4">
    <location>
        <begin position="323"/>
        <end position="354"/>
    </location>
</feature>
<feature type="region of interest" description="Disordered" evidence="4">
    <location>
        <begin position="1"/>
        <end position="48"/>
    </location>
</feature>
<gene>
    <name evidence="6" type="ORF">MKZ38_006519</name>
</gene>
<organism evidence="6 7">
    <name type="scientific">Zalerion maritima</name>
    <dbReference type="NCBI Taxonomy" id="339359"/>
    <lineage>
        <taxon>Eukaryota</taxon>
        <taxon>Fungi</taxon>
        <taxon>Dikarya</taxon>
        <taxon>Ascomycota</taxon>
        <taxon>Pezizomycotina</taxon>
        <taxon>Sordariomycetes</taxon>
        <taxon>Lulworthiomycetidae</taxon>
        <taxon>Lulworthiales</taxon>
        <taxon>Lulworthiaceae</taxon>
        <taxon>Zalerion</taxon>
    </lineage>
</organism>
<dbReference type="GO" id="GO:0003677">
    <property type="term" value="F:DNA binding"/>
    <property type="evidence" value="ECO:0007669"/>
    <property type="project" value="UniProtKB-KW"/>
</dbReference>
<dbReference type="InterPro" id="IPR011598">
    <property type="entry name" value="bHLH_dom"/>
</dbReference>
<dbReference type="InterPro" id="IPR047206">
    <property type="entry name" value="bHLHzip_scCBP1-like"/>
</dbReference>
<keyword evidence="1" id="KW-0238">DNA-binding</keyword>
<dbReference type="GO" id="GO:0046983">
    <property type="term" value="F:protein dimerization activity"/>
    <property type="evidence" value="ECO:0007669"/>
    <property type="project" value="InterPro"/>
</dbReference>
<evidence type="ECO:0000256" key="4">
    <source>
        <dbReference type="SAM" id="MobiDB-lite"/>
    </source>
</evidence>
<dbReference type="Pfam" id="PF00010">
    <property type="entry name" value="HLH"/>
    <property type="match status" value="1"/>
</dbReference>
<dbReference type="AlphaFoldDB" id="A0AAD5WY63"/>
<feature type="compositionally biased region" description="Low complexity" evidence="4">
    <location>
        <begin position="333"/>
        <end position="354"/>
    </location>
</feature>
<dbReference type="InterPro" id="IPR036638">
    <property type="entry name" value="HLH_DNA-bd_sf"/>
</dbReference>
<dbReference type="CDD" id="cd11398">
    <property type="entry name" value="bHLHzip_scCBP1"/>
    <property type="match status" value="1"/>
</dbReference>
<evidence type="ECO:0000256" key="3">
    <source>
        <dbReference type="SAM" id="Coils"/>
    </source>
</evidence>
<dbReference type="Gene3D" id="4.10.280.10">
    <property type="entry name" value="Helix-loop-helix DNA-binding domain"/>
    <property type="match status" value="1"/>
</dbReference>
<evidence type="ECO:0000259" key="5">
    <source>
        <dbReference type="PROSITE" id="PS50888"/>
    </source>
</evidence>
<accession>A0AAD5WY63</accession>
<feature type="region of interest" description="Disordered" evidence="4">
    <location>
        <begin position="81"/>
        <end position="101"/>
    </location>
</feature>
<evidence type="ECO:0000256" key="2">
    <source>
        <dbReference type="ARBA" id="ARBA00023242"/>
    </source>
</evidence>
<protein>
    <recommendedName>
        <fullName evidence="5">BHLH domain-containing protein</fullName>
    </recommendedName>
</protein>
<dbReference type="PROSITE" id="PS50888">
    <property type="entry name" value="BHLH"/>
    <property type="match status" value="1"/>
</dbReference>